<dbReference type="Gene3D" id="3.50.50.60">
    <property type="entry name" value="FAD/NAD(P)-binding domain"/>
    <property type="match status" value="1"/>
</dbReference>
<dbReference type="OrthoDB" id="103324at2"/>
<evidence type="ECO:0000313" key="1">
    <source>
        <dbReference type="EMBL" id="RBP52967.1"/>
    </source>
</evidence>
<dbReference type="PANTHER" id="PTHR43747:SF1">
    <property type="entry name" value="SLR1998 PROTEIN"/>
    <property type="match status" value="1"/>
</dbReference>
<comment type="caution">
    <text evidence="1">The sequence shown here is derived from an EMBL/GenBank/DDBJ whole genome shotgun (WGS) entry which is preliminary data.</text>
</comment>
<proteinExistence type="predicted"/>
<dbReference type="Proteomes" id="UP000253083">
    <property type="component" value="Unassembled WGS sequence"/>
</dbReference>
<evidence type="ECO:0000313" key="2">
    <source>
        <dbReference type="Proteomes" id="UP000253083"/>
    </source>
</evidence>
<gene>
    <name evidence="1" type="ORF">DFR28_101351</name>
</gene>
<dbReference type="InterPro" id="IPR006905">
    <property type="entry name" value="Flavin_halogenase"/>
</dbReference>
<dbReference type="InterPro" id="IPR050816">
    <property type="entry name" value="Flavin-dep_Halogenase_NPB"/>
</dbReference>
<keyword evidence="2" id="KW-1185">Reference proteome</keyword>
<organism evidence="1 2">
    <name type="scientific">Arenicella xantha</name>
    <dbReference type="NCBI Taxonomy" id="644221"/>
    <lineage>
        <taxon>Bacteria</taxon>
        <taxon>Pseudomonadati</taxon>
        <taxon>Pseudomonadota</taxon>
        <taxon>Gammaproteobacteria</taxon>
        <taxon>Arenicellales</taxon>
        <taxon>Arenicellaceae</taxon>
        <taxon>Arenicella</taxon>
    </lineage>
</organism>
<sequence length="436" mass="49169">MKKTFDVIVVGGGPAGSTVSTYLSRAGFKVLVLERDVFPRFHIGETLLPYCYHLFEDLGVLKQMERDFSRKPGVTFSSEDNSSHSNWCFAHLIRDESSLSFHVERSRFDDMLLKNSVKEGVVVCQNTRVVSSSIDQETQKVWVKTQDGDSYEARFLIDASGQDCFLGNTQKSKKPNRKLSPRIAVSCQWGNANLDATLRKGGLRIIHLEGEKKGWLWMIPVAEGKLSVGVVTESSYFLARKKQLAEFGQEWCAEFYRQEIFTTTLGKQILDEANTLNEIQTNGDYSYTNTDKYGEHYAAIGDASAFLDPMFASGVYLAMKSAELLAQALVKKLNHDDKSALKEAYSTIDGAYTLIEKMINIYYNPDAVRFSDAQQALTFDDQEGAYAMIHFLLAGDFFANQEKYNRALEILNSKKKIEGFFQLIDQKEISRGALCE</sequence>
<protein>
    <submittedName>
        <fullName evidence="1">Flavin-dependent dehydrogenase</fullName>
    </submittedName>
</protein>
<dbReference type="InParanoid" id="A0A395JNB5"/>
<dbReference type="EMBL" id="QNRT01000001">
    <property type="protein sequence ID" value="RBP52967.1"/>
    <property type="molecule type" value="Genomic_DNA"/>
</dbReference>
<dbReference type="SUPFAM" id="SSF51905">
    <property type="entry name" value="FAD/NAD(P)-binding domain"/>
    <property type="match status" value="1"/>
</dbReference>
<dbReference type="GO" id="GO:0004497">
    <property type="term" value="F:monooxygenase activity"/>
    <property type="evidence" value="ECO:0007669"/>
    <property type="project" value="InterPro"/>
</dbReference>
<reference evidence="1 2" key="1">
    <citation type="submission" date="2018-06" db="EMBL/GenBank/DDBJ databases">
        <title>Genomic Encyclopedia of Type Strains, Phase IV (KMG-IV): sequencing the most valuable type-strain genomes for metagenomic binning, comparative biology and taxonomic classification.</title>
        <authorList>
            <person name="Goeker M."/>
        </authorList>
    </citation>
    <scope>NUCLEOTIDE SEQUENCE [LARGE SCALE GENOMIC DNA]</scope>
    <source>
        <strain evidence="1 2">DSM 24032</strain>
    </source>
</reference>
<dbReference type="Pfam" id="PF04820">
    <property type="entry name" value="Trp_halogenase"/>
    <property type="match status" value="2"/>
</dbReference>
<accession>A0A395JNB5</accession>
<name>A0A395JNB5_9GAMM</name>
<dbReference type="PRINTS" id="PR00420">
    <property type="entry name" value="RNGMNOXGNASE"/>
</dbReference>
<dbReference type="InterPro" id="IPR036188">
    <property type="entry name" value="FAD/NAD-bd_sf"/>
</dbReference>
<dbReference type="RefSeq" id="WP_113952579.1">
    <property type="nucleotide sequence ID" value="NZ_QNRT01000001.1"/>
</dbReference>
<dbReference type="PANTHER" id="PTHR43747">
    <property type="entry name" value="FAD-BINDING PROTEIN"/>
    <property type="match status" value="1"/>
</dbReference>
<dbReference type="AlphaFoldDB" id="A0A395JNB5"/>